<accession>A0ABT8SWQ0</accession>
<sequence>MPRLAMPLGCPPDFEIERCEVLVMGHLRIFEEDEIPDALVLCGSAKREAETRSNIVPTQRSSLRPGVEILSTKRFHVRSEQEKIDEQQV</sequence>
<evidence type="ECO:0000313" key="1">
    <source>
        <dbReference type="EMBL" id="MDO1582885.1"/>
    </source>
</evidence>
<keyword evidence="2" id="KW-1185">Reference proteome</keyword>
<gene>
    <name evidence="1" type="ORF">Q2T52_12405</name>
</gene>
<dbReference type="RefSeq" id="WP_302077049.1">
    <property type="nucleotide sequence ID" value="NZ_JAUKWQ010000003.1"/>
</dbReference>
<name>A0ABT8SWQ0_9HYPH</name>
<dbReference type="EMBL" id="JAUKWQ010000003">
    <property type="protein sequence ID" value="MDO1582885.1"/>
    <property type="molecule type" value="Genomic_DNA"/>
</dbReference>
<reference evidence="1" key="2">
    <citation type="submission" date="2023-07" db="EMBL/GenBank/DDBJ databases">
        <authorList>
            <person name="Sun H."/>
        </authorList>
    </citation>
    <scope>NUCLEOTIDE SEQUENCE</scope>
    <source>
        <strain evidence="1">05753</strain>
    </source>
</reference>
<comment type="caution">
    <text evidence="1">The sequence shown here is derived from an EMBL/GenBank/DDBJ whole genome shotgun (WGS) entry which is preliminary data.</text>
</comment>
<proteinExistence type="predicted"/>
<organism evidence="1 2">
    <name type="scientific">Rhizobium oryzicola</name>
    <dbReference type="NCBI Taxonomy" id="1232668"/>
    <lineage>
        <taxon>Bacteria</taxon>
        <taxon>Pseudomonadati</taxon>
        <taxon>Pseudomonadota</taxon>
        <taxon>Alphaproteobacteria</taxon>
        <taxon>Hyphomicrobiales</taxon>
        <taxon>Rhizobiaceae</taxon>
        <taxon>Rhizobium/Agrobacterium group</taxon>
        <taxon>Rhizobium</taxon>
    </lineage>
</organism>
<evidence type="ECO:0000313" key="2">
    <source>
        <dbReference type="Proteomes" id="UP001169006"/>
    </source>
</evidence>
<dbReference type="Proteomes" id="UP001169006">
    <property type="component" value="Unassembled WGS sequence"/>
</dbReference>
<reference evidence="1" key="1">
    <citation type="journal article" date="2015" name="Int. J. Syst. Evol. Microbiol.">
        <title>Rhizobium oryzicola sp. nov., potential plant-growth-promoting endophytic bacteria isolated from rice roots.</title>
        <authorList>
            <person name="Zhang X.X."/>
            <person name="Gao J.S."/>
            <person name="Cao Y.H."/>
            <person name="Sheirdil R.A."/>
            <person name="Wang X.C."/>
            <person name="Zhang L."/>
        </authorList>
    </citation>
    <scope>NUCLEOTIDE SEQUENCE</scope>
    <source>
        <strain evidence="1">05753</strain>
    </source>
</reference>
<protein>
    <submittedName>
        <fullName evidence="1">Uncharacterized protein</fullName>
    </submittedName>
</protein>